<dbReference type="PANTHER" id="PTHR43283:SF17">
    <property type="entry name" value="(LOVD), PUTATIVE (AFU_ORTHOLOGUE AFUA_5G00920)-RELATED"/>
    <property type="match status" value="1"/>
</dbReference>
<dbReference type="STRING" id="1296121.A0A1A5ZTB7"/>
<organism evidence="4">
    <name type="scientific">Kwoniella dejecticola CBS 10117</name>
    <dbReference type="NCBI Taxonomy" id="1296121"/>
    <lineage>
        <taxon>Eukaryota</taxon>
        <taxon>Fungi</taxon>
        <taxon>Dikarya</taxon>
        <taxon>Basidiomycota</taxon>
        <taxon>Agaricomycotina</taxon>
        <taxon>Tremellomycetes</taxon>
        <taxon>Tremellales</taxon>
        <taxon>Cryptococcaceae</taxon>
        <taxon>Kwoniella</taxon>
    </lineage>
</organism>
<accession>A0A1A5ZTB7</accession>
<dbReference type="Gene3D" id="3.40.710.10">
    <property type="entry name" value="DD-peptidase/beta-lactamase superfamily"/>
    <property type="match status" value="1"/>
</dbReference>
<name>A0A1A5ZTB7_9TREE</name>
<dbReference type="SUPFAM" id="SSF56601">
    <property type="entry name" value="beta-lactamase/transpeptidase-like"/>
    <property type="match status" value="1"/>
</dbReference>
<dbReference type="AlphaFoldDB" id="A0A1A5ZTB7"/>
<comment type="similarity">
    <text evidence="1">Belongs to the class-A beta-lactamase family.</text>
</comment>
<dbReference type="Pfam" id="PF00144">
    <property type="entry name" value="Beta-lactamase"/>
    <property type="match status" value="1"/>
</dbReference>
<dbReference type="GO" id="GO:0016787">
    <property type="term" value="F:hydrolase activity"/>
    <property type="evidence" value="ECO:0007669"/>
    <property type="project" value="UniProtKB-KW"/>
</dbReference>
<dbReference type="InterPro" id="IPR050789">
    <property type="entry name" value="Diverse_Enzym_Activities"/>
</dbReference>
<evidence type="ECO:0000313" key="4">
    <source>
        <dbReference type="EMBL" id="OBR81059.1"/>
    </source>
</evidence>
<dbReference type="OrthoDB" id="428260at2759"/>
<protein>
    <recommendedName>
        <fullName evidence="3">Beta-lactamase-related domain-containing protein</fullName>
    </recommendedName>
</protein>
<evidence type="ECO:0000259" key="3">
    <source>
        <dbReference type="Pfam" id="PF00144"/>
    </source>
</evidence>
<feature type="domain" description="Beta-lactamase-related" evidence="3">
    <location>
        <begin position="14"/>
        <end position="395"/>
    </location>
</feature>
<proteinExistence type="inferred from homology"/>
<dbReference type="EMBL" id="KI894038">
    <property type="protein sequence ID" value="OBR81059.1"/>
    <property type="molecule type" value="Genomic_DNA"/>
</dbReference>
<evidence type="ECO:0000256" key="1">
    <source>
        <dbReference type="ARBA" id="ARBA00009009"/>
    </source>
</evidence>
<dbReference type="PANTHER" id="PTHR43283">
    <property type="entry name" value="BETA-LACTAMASE-RELATED"/>
    <property type="match status" value="1"/>
</dbReference>
<dbReference type="InterPro" id="IPR012338">
    <property type="entry name" value="Beta-lactam/transpept-like"/>
</dbReference>
<dbReference type="VEuPathDB" id="FungiDB:I303_08441"/>
<reference evidence="4" key="1">
    <citation type="submission" date="2013-07" db="EMBL/GenBank/DDBJ databases">
        <title>The Genome Sequence of Cryptococcus dejecticola CBS10117.</title>
        <authorList>
            <consortium name="The Broad Institute Genome Sequencing Platform"/>
            <person name="Cuomo C."/>
            <person name="Litvintseva A."/>
            <person name="Chen Y."/>
            <person name="Heitman J."/>
            <person name="Sun S."/>
            <person name="Springer D."/>
            <person name="Dromer F."/>
            <person name="Young S.K."/>
            <person name="Zeng Q."/>
            <person name="Gargeya S."/>
            <person name="Fitzgerald M."/>
            <person name="Abouelleil A."/>
            <person name="Alvarado L."/>
            <person name="Berlin A.M."/>
            <person name="Chapman S.B."/>
            <person name="Dewar J."/>
            <person name="Goldberg J."/>
            <person name="Griggs A."/>
            <person name="Gujja S."/>
            <person name="Hansen M."/>
            <person name="Howarth C."/>
            <person name="Imamovic A."/>
            <person name="Larimer J."/>
            <person name="McCowan C."/>
            <person name="Murphy C."/>
            <person name="Pearson M."/>
            <person name="Priest M."/>
            <person name="Roberts A."/>
            <person name="Saif S."/>
            <person name="Shea T."/>
            <person name="Sykes S."/>
            <person name="Wortman J."/>
            <person name="Nusbaum C."/>
            <person name="Birren B."/>
        </authorList>
    </citation>
    <scope>NUCLEOTIDE SEQUENCE [LARGE SCALE GENOMIC DNA]</scope>
    <source>
        <strain evidence="4">CBS 10117</strain>
    </source>
</reference>
<sequence length="420" mass="46981">MVPKLKTGAKEKIDRLLHEVVSKRQVPAVVYGATNVEGPIYLNQDGDVYFDDPSRGKIDEDTTMALYSMTKFITSATALQLVDSGLLSLDNPDTIAKYLPDLVSLPLIEGYNANDTPILTKPKNKITLRMLLSHSAGTGYTHRERILDKWIEQKPRIPLFEPGASIESLLTPLIYEPGTTWRYGNALDWVGVLVERASGLDLENYFAQYIFQPCNVTSMTFYPTKQVQEHQMPMSIRDAEGKIQVPRDGGIGFRRPKTPAEVTFLSGGAGLYGTQKDYLAILRGILRSDPRNRGCLRDNEKASLSEQMFMEMFKPSLPSGEGYDGSRRLADFVAEANYAHPIPTEDTVNHSVACMINLEKWTDRRQAGSGCWSGTGRTQWWIDPTTGVAGICATQLRCGTPDPWYQVYVDYEKALYNSIE</sequence>
<dbReference type="InterPro" id="IPR001466">
    <property type="entry name" value="Beta-lactam-related"/>
</dbReference>
<keyword evidence="2" id="KW-0378">Hydrolase</keyword>
<gene>
    <name evidence="4" type="ORF">I303_08441</name>
</gene>
<evidence type="ECO:0000256" key="2">
    <source>
        <dbReference type="ARBA" id="ARBA00022801"/>
    </source>
</evidence>